<feature type="domain" description="SF3 helicase" evidence="5">
    <location>
        <begin position="274"/>
        <end position="431"/>
    </location>
</feature>
<keyword evidence="3" id="KW-0347">Helicase</keyword>
<dbReference type="NCBIfam" id="TIGR01613">
    <property type="entry name" value="primase_Cterm"/>
    <property type="match status" value="1"/>
</dbReference>
<dbReference type="SUPFAM" id="SSF52540">
    <property type="entry name" value="P-loop containing nucleoside triphosphate hydrolases"/>
    <property type="match status" value="1"/>
</dbReference>
<accession>A0AAW8UAU7</accession>
<dbReference type="PANTHER" id="PTHR35372">
    <property type="entry name" value="ATP BINDING PROTEIN-RELATED"/>
    <property type="match status" value="1"/>
</dbReference>
<dbReference type="Pfam" id="PF19263">
    <property type="entry name" value="DUF5906"/>
    <property type="match status" value="1"/>
</dbReference>
<dbReference type="InterPro" id="IPR014015">
    <property type="entry name" value="Helicase_SF3_DNA-vir"/>
</dbReference>
<protein>
    <submittedName>
        <fullName evidence="6">Phage/plasmid primase, P4 family</fullName>
    </submittedName>
</protein>
<dbReference type="EMBL" id="JARQBZ010000018">
    <property type="protein sequence ID" value="MDT2834392.1"/>
    <property type="molecule type" value="Genomic_DNA"/>
</dbReference>
<comment type="caution">
    <text evidence="6">The sequence shown here is derived from an EMBL/GenBank/DDBJ whole genome shotgun (WGS) entry which is preliminary data.</text>
</comment>
<evidence type="ECO:0000259" key="5">
    <source>
        <dbReference type="PROSITE" id="PS51206"/>
    </source>
</evidence>
<name>A0AAW8UAU7_9ENTE</name>
<dbReference type="InterPro" id="IPR004968">
    <property type="entry name" value="DNA_primase/NTPase_C"/>
</dbReference>
<keyword evidence="2" id="KW-0378">Hydrolase</keyword>
<evidence type="ECO:0000256" key="2">
    <source>
        <dbReference type="ARBA" id="ARBA00022801"/>
    </source>
</evidence>
<evidence type="ECO:0000313" key="6">
    <source>
        <dbReference type="EMBL" id="MDT2834392.1"/>
    </source>
</evidence>
<evidence type="ECO:0000256" key="4">
    <source>
        <dbReference type="ARBA" id="ARBA00022840"/>
    </source>
</evidence>
<keyword evidence="4" id="KW-0067">ATP-binding</keyword>
<dbReference type="Pfam" id="PF03288">
    <property type="entry name" value="Pox_D5"/>
    <property type="match status" value="1"/>
</dbReference>
<dbReference type="GO" id="GO:0004386">
    <property type="term" value="F:helicase activity"/>
    <property type="evidence" value="ECO:0007669"/>
    <property type="project" value="UniProtKB-KW"/>
</dbReference>
<dbReference type="RefSeq" id="WP_311985395.1">
    <property type="nucleotide sequence ID" value="NZ_JARQBZ010000018.1"/>
</dbReference>
<dbReference type="InterPro" id="IPR051620">
    <property type="entry name" value="ORF904-like_C"/>
</dbReference>
<evidence type="ECO:0000313" key="7">
    <source>
        <dbReference type="Proteomes" id="UP001268577"/>
    </source>
</evidence>
<keyword evidence="1" id="KW-0547">Nucleotide-binding</keyword>
<organism evidence="6 7">
    <name type="scientific">Vagococcus carniphilus</name>
    <dbReference type="NCBI Taxonomy" id="218144"/>
    <lineage>
        <taxon>Bacteria</taxon>
        <taxon>Bacillati</taxon>
        <taxon>Bacillota</taxon>
        <taxon>Bacilli</taxon>
        <taxon>Lactobacillales</taxon>
        <taxon>Enterococcaceae</taxon>
        <taxon>Vagococcus</taxon>
    </lineage>
</organism>
<dbReference type="AlphaFoldDB" id="A0AAW8UAU7"/>
<dbReference type="InterPro" id="IPR006500">
    <property type="entry name" value="Helicase_put_C_phage/plasmid"/>
</dbReference>
<dbReference type="InterPro" id="IPR045455">
    <property type="entry name" value="NrS-1_pol-like_helicase"/>
</dbReference>
<gene>
    <name evidence="6" type="ORF">P7H70_10125</name>
</gene>
<dbReference type="Gene3D" id="3.40.50.300">
    <property type="entry name" value="P-loop containing nucleotide triphosphate hydrolases"/>
    <property type="match status" value="1"/>
</dbReference>
<dbReference type="InterPro" id="IPR027417">
    <property type="entry name" value="P-loop_NTPase"/>
</dbReference>
<proteinExistence type="predicted"/>
<evidence type="ECO:0000256" key="3">
    <source>
        <dbReference type="ARBA" id="ARBA00022806"/>
    </source>
</evidence>
<evidence type="ECO:0000256" key="1">
    <source>
        <dbReference type="ARBA" id="ARBA00022741"/>
    </source>
</evidence>
<reference evidence="6" key="1">
    <citation type="submission" date="2023-03" db="EMBL/GenBank/DDBJ databases">
        <authorList>
            <person name="Shen W."/>
            <person name="Cai J."/>
        </authorList>
    </citation>
    <scope>NUCLEOTIDE SEQUENCE</scope>
    <source>
        <strain evidence="6">P96-3</strain>
    </source>
</reference>
<dbReference type="PROSITE" id="PS51206">
    <property type="entry name" value="SF3_HELICASE_1"/>
    <property type="match status" value="1"/>
</dbReference>
<dbReference type="GO" id="GO:0016787">
    <property type="term" value="F:hydrolase activity"/>
    <property type="evidence" value="ECO:0007669"/>
    <property type="project" value="UniProtKB-KW"/>
</dbReference>
<dbReference type="Proteomes" id="UP001268577">
    <property type="component" value="Unassembled WGS sequence"/>
</dbReference>
<dbReference type="PANTHER" id="PTHR35372:SF2">
    <property type="entry name" value="SF3 HELICASE DOMAIN-CONTAINING PROTEIN"/>
    <property type="match status" value="1"/>
</dbReference>
<sequence>MKKNEEITVDDINYSEKEIIEKNTKEVARTKEIEDRLEPLVDEYGVKEYFELIKSCRDLEYTDEKFKEEFRLNKELIRANPMIQETRNNIVDVEFENHFANSNSNDRSEVEYPKYLNWDKKLKKYKVSPTELGREIISELELINSDAWYEKSENKWYFESPTNIIKNLIAVKLSNVIIDGKSFSFWNNRIEKETINFIYSINYKNIKAGELFDNSKPFLAQFDNGIYNIRTDKLQNHNSQEYILAHHPYSLNMDRELFPINTVRWFYALTGDFESVKYLIQLCGYIFYRSHAPFQIITILDGVGKNGKSIFLEFISKLVGKEYIASIPIKSIGSDQNRFASSSLYGANVNFTTENTNGFIETDMLKTLTGGDQMSAEFKGKDIFQFTNYSKQIFASNSKPSFRDSSNGFSRRLKVVNFNAEVDSIFINQHHIDKIVEEIPVFARFAMDHFNHALKEGKMAESEDMKDATDDWLYNQNSVRRFVDEECEIVDIRIGERTQLLHEAFKDFCSMEGVKELSLTNFLEELKKMGYEKKRFDCEEDKGRYMRIPGVLLNRDRVSLKFSTRRKNESVYIEEKELDSIRQHNQKMEDMSKQTYNQIVKKRNIDFEGENNYEGK</sequence>
<dbReference type="GO" id="GO:0005524">
    <property type="term" value="F:ATP binding"/>
    <property type="evidence" value="ECO:0007669"/>
    <property type="project" value="UniProtKB-KW"/>
</dbReference>